<feature type="domain" description="Gamma tubulin complex component C-terminal" evidence="8">
    <location>
        <begin position="333"/>
        <end position="762"/>
    </location>
</feature>
<dbReference type="GO" id="GO:0043015">
    <property type="term" value="F:gamma-tubulin binding"/>
    <property type="evidence" value="ECO:0007669"/>
    <property type="project" value="InterPro"/>
</dbReference>
<feature type="domain" description="Gamma tubulin complex component protein N-terminal" evidence="9">
    <location>
        <begin position="2"/>
        <end position="308"/>
    </location>
</feature>
<feature type="compositionally biased region" description="Low complexity" evidence="7">
    <location>
        <begin position="569"/>
        <end position="594"/>
    </location>
</feature>
<dbReference type="GO" id="GO:0051011">
    <property type="term" value="F:microtubule minus-end binding"/>
    <property type="evidence" value="ECO:0007669"/>
    <property type="project" value="TreeGrafter"/>
</dbReference>
<dbReference type="PANTHER" id="PTHR19302">
    <property type="entry name" value="GAMMA TUBULIN COMPLEX PROTEIN"/>
    <property type="match status" value="1"/>
</dbReference>
<keyword evidence="4 6" id="KW-0493">Microtubule</keyword>
<dbReference type="STRING" id="105984.A0A427YAZ9"/>
<dbReference type="RefSeq" id="XP_028480466.1">
    <property type="nucleotide sequence ID" value="XM_028616609.1"/>
</dbReference>
<dbReference type="GeneID" id="39585335"/>
<evidence type="ECO:0000256" key="1">
    <source>
        <dbReference type="ARBA" id="ARBA00004267"/>
    </source>
</evidence>
<evidence type="ECO:0000256" key="6">
    <source>
        <dbReference type="RuleBase" id="RU363050"/>
    </source>
</evidence>
<dbReference type="PANTHER" id="PTHR19302:SF27">
    <property type="entry name" value="GAMMA-TUBULIN COMPLEX COMPONENT 4"/>
    <property type="match status" value="1"/>
</dbReference>
<keyword evidence="11" id="KW-1185">Reference proteome</keyword>
<keyword evidence="5 6" id="KW-0206">Cytoskeleton</keyword>
<proteinExistence type="inferred from homology"/>
<evidence type="ECO:0000313" key="11">
    <source>
        <dbReference type="Proteomes" id="UP000279236"/>
    </source>
</evidence>
<dbReference type="GO" id="GO:0000278">
    <property type="term" value="P:mitotic cell cycle"/>
    <property type="evidence" value="ECO:0007669"/>
    <property type="project" value="TreeGrafter"/>
</dbReference>
<dbReference type="Pfam" id="PF17681">
    <property type="entry name" value="GCP_N_terminal"/>
    <property type="match status" value="1"/>
</dbReference>
<comment type="similarity">
    <text evidence="2 6">Belongs to the TUBGCP family.</text>
</comment>
<dbReference type="GO" id="GO:0031122">
    <property type="term" value="P:cytoplasmic microtubule organization"/>
    <property type="evidence" value="ECO:0007669"/>
    <property type="project" value="TreeGrafter"/>
</dbReference>
<dbReference type="Pfam" id="PF04130">
    <property type="entry name" value="GCP_C_terminal"/>
    <property type="match status" value="1"/>
</dbReference>
<evidence type="ECO:0000256" key="5">
    <source>
        <dbReference type="ARBA" id="ARBA00023212"/>
    </source>
</evidence>
<evidence type="ECO:0000313" key="10">
    <source>
        <dbReference type="EMBL" id="RSH88258.1"/>
    </source>
</evidence>
<dbReference type="InterPro" id="IPR041470">
    <property type="entry name" value="GCP_N"/>
</dbReference>
<comment type="caution">
    <text evidence="10">The sequence shown here is derived from an EMBL/GenBank/DDBJ whole genome shotgun (WGS) entry which is preliminary data.</text>
</comment>
<dbReference type="GO" id="GO:0051225">
    <property type="term" value="P:spindle assembly"/>
    <property type="evidence" value="ECO:0007669"/>
    <property type="project" value="TreeGrafter"/>
</dbReference>
<evidence type="ECO:0000256" key="4">
    <source>
        <dbReference type="ARBA" id="ARBA00022701"/>
    </source>
</evidence>
<dbReference type="InterPro" id="IPR040457">
    <property type="entry name" value="GCP_C"/>
</dbReference>
<keyword evidence="3 6" id="KW-0963">Cytoplasm</keyword>
<dbReference type="EMBL" id="RSCE01000001">
    <property type="protein sequence ID" value="RSH88258.1"/>
    <property type="molecule type" value="Genomic_DNA"/>
</dbReference>
<evidence type="ECO:0000256" key="2">
    <source>
        <dbReference type="ARBA" id="ARBA00010337"/>
    </source>
</evidence>
<gene>
    <name evidence="10" type="ORF">EHS24_000792</name>
</gene>
<dbReference type="GO" id="GO:0007020">
    <property type="term" value="P:microtubule nucleation"/>
    <property type="evidence" value="ECO:0007669"/>
    <property type="project" value="InterPro"/>
</dbReference>
<dbReference type="InterPro" id="IPR042241">
    <property type="entry name" value="GCP_C_sf"/>
</dbReference>
<dbReference type="OrthoDB" id="1608002at2759"/>
<dbReference type="GO" id="GO:0044732">
    <property type="term" value="C:mitotic spindle pole body"/>
    <property type="evidence" value="ECO:0007669"/>
    <property type="project" value="TreeGrafter"/>
</dbReference>
<dbReference type="Gene3D" id="1.20.120.1900">
    <property type="entry name" value="Gamma-tubulin complex, C-terminal domain"/>
    <property type="match status" value="1"/>
</dbReference>
<dbReference type="GO" id="GO:0000930">
    <property type="term" value="C:gamma-tubulin complex"/>
    <property type="evidence" value="ECO:0007669"/>
    <property type="project" value="TreeGrafter"/>
</dbReference>
<dbReference type="GO" id="GO:0005874">
    <property type="term" value="C:microtubule"/>
    <property type="evidence" value="ECO:0007669"/>
    <property type="project" value="UniProtKB-KW"/>
</dbReference>
<dbReference type="InterPro" id="IPR007259">
    <property type="entry name" value="GCP"/>
</dbReference>
<dbReference type="AlphaFoldDB" id="A0A427YAZ9"/>
<evidence type="ECO:0000256" key="7">
    <source>
        <dbReference type="SAM" id="MobiDB-lite"/>
    </source>
</evidence>
<organism evidence="10 11">
    <name type="scientific">Apiotrichum porosum</name>
    <dbReference type="NCBI Taxonomy" id="105984"/>
    <lineage>
        <taxon>Eukaryota</taxon>
        <taxon>Fungi</taxon>
        <taxon>Dikarya</taxon>
        <taxon>Basidiomycota</taxon>
        <taxon>Agaricomycotina</taxon>
        <taxon>Tremellomycetes</taxon>
        <taxon>Trichosporonales</taxon>
        <taxon>Trichosporonaceae</taxon>
        <taxon>Apiotrichum</taxon>
    </lineage>
</organism>
<protein>
    <recommendedName>
        <fullName evidence="6">Spindle pole body component</fullName>
    </recommendedName>
</protein>
<name>A0A427YAZ9_9TREE</name>
<accession>A0A427YAZ9</accession>
<comment type="subcellular location">
    <subcellularLocation>
        <location evidence="1 6">Cytoplasm</location>
        <location evidence="1 6">Cytoskeleton</location>
        <location evidence="1 6">Microtubule organizing center</location>
    </subcellularLocation>
</comment>
<feature type="region of interest" description="Disordered" evidence="7">
    <location>
        <begin position="550"/>
        <end position="594"/>
    </location>
</feature>
<dbReference type="GO" id="GO:0000922">
    <property type="term" value="C:spindle pole"/>
    <property type="evidence" value="ECO:0007669"/>
    <property type="project" value="InterPro"/>
</dbReference>
<sequence>MLAELLLVLGGHPSALFTSKGVAPALAEHLHPGEVAALGTLCELARHYAYVRSWAEETQAAARAAVLAGTKRGHGSSHGSGKGKGRETDAPGQYVAVLAGAVRGVLQEYDELVVRTEAAVLARDPGVVQREPAGGGAGYVPLSLLLATFDHWQAPMAAVAALVSRVQEEGYLPGELMQHLAECAATGHPFLRRVFGTLLAALWALFLQHLVIFLLDGVAPDESTPAAPALGLDAGADPPHRAYRLDNTLLPASVGASTRESILYVGRVAATLKREGKALPRSLVDKARRDVLASDVEGLDAAVQRSRAEVGEWLWTHILTGPQVSEAIETFANYFLTRDADFALSVIREIDRLRRDKLVLANPHSSSSVIRPHDLDLALLRASVGTDAESDRGLERLSWTMSAGPLKPLARPVADDGTVRGLFAPALLGTPLALTAAVSWPLDLFMTPPAVAAYGDMHAYLYAIRDTHMRVLDCWSALSRAQRKRRVYTGVDEGGTGEERLARKALARTAWGTVRAMLFFLDQLLSHFMTDIVAVQHKRLLEQLARVAPASTHEHAPGHGHGRASRAGTPARPTSARSTTPPPTSSRNAPPNNAGTGAGYLDFLTLRQMHARHLAFLRESLLIAERETAVLVHDILDTCKRFAGLVERWGGDVLPELLAEGEVGEMVAERARVVEEISDNLHDLIGDFFRMLLESQSPAVSAGDASNGTRTSVSRASLSRARVTQIMQASRSRVGAGQVELDGDDLMARHLEMLLLRLDYNGVLTQWTEGREERNVLPPRELH</sequence>
<reference evidence="10 11" key="1">
    <citation type="submission" date="2018-11" db="EMBL/GenBank/DDBJ databases">
        <title>Genome sequence of Apiotrichum porosum DSM 27194.</title>
        <authorList>
            <person name="Aliyu H."/>
            <person name="Gorte O."/>
            <person name="Ochsenreither K."/>
        </authorList>
    </citation>
    <scope>NUCLEOTIDE SEQUENCE [LARGE SCALE GENOMIC DNA]</scope>
    <source>
        <strain evidence="10 11">DSM 27194</strain>
    </source>
</reference>
<dbReference type="Proteomes" id="UP000279236">
    <property type="component" value="Unassembled WGS sequence"/>
</dbReference>
<evidence type="ECO:0000259" key="8">
    <source>
        <dbReference type="Pfam" id="PF04130"/>
    </source>
</evidence>
<evidence type="ECO:0000256" key="3">
    <source>
        <dbReference type="ARBA" id="ARBA00022490"/>
    </source>
</evidence>
<dbReference type="GO" id="GO:0051321">
    <property type="term" value="P:meiotic cell cycle"/>
    <property type="evidence" value="ECO:0007669"/>
    <property type="project" value="TreeGrafter"/>
</dbReference>
<evidence type="ECO:0000259" key="9">
    <source>
        <dbReference type="Pfam" id="PF17681"/>
    </source>
</evidence>